<feature type="compositionally biased region" description="Basic residues" evidence="1">
    <location>
        <begin position="353"/>
        <end position="363"/>
    </location>
</feature>
<dbReference type="EMBL" id="FJOG01000011">
    <property type="protein sequence ID" value="CZR58293.1"/>
    <property type="molecule type" value="Genomic_DNA"/>
</dbReference>
<name>A0A1L7WZT5_9HELO</name>
<keyword evidence="3" id="KW-1185">Reference proteome</keyword>
<feature type="region of interest" description="Disordered" evidence="1">
    <location>
        <begin position="1"/>
        <end position="32"/>
    </location>
</feature>
<dbReference type="AlphaFoldDB" id="A0A1L7WZT5"/>
<dbReference type="OrthoDB" id="4157036at2759"/>
<organism evidence="2 3">
    <name type="scientific">Phialocephala subalpina</name>
    <dbReference type="NCBI Taxonomy" id="576137"/>
    <lineage>
        <taxon>Eukaryota</taxon>
        <taxon>Fungi</taxon>
        <taxon>Dikarya</taxon>
        <taxon>Ascomycota</taxon>
        <taxon>Pezizomycotina</taxon>
        <taxon>Leotiomycetes</taxon>
        <taxon>Helotiales</taxon>
        <taxon>Mollisiaceae</taxon>
        <taxon>Phialocephala</taxon>
        <taxon>Phialocephala fortinii species complex</taxon>
    </lineage>
</organism>
<feature type="region of interest" description="Disordered" evidence="1">
    <location>
        <begin position="277"/>
        <end position="296"/>
    </location>
</feature>
<feature type="compositionally biased region" description="Polar residues" evidence="1">
    <location>
        <begin position="497"/>
        <end position="506"/>
    </location>
</feature>
<accession>A0A1L7WZT5</accession>
<dbReference type="Proteomes" id="UP000184330">
    <property type="component" value="Unassembled WGS sequence"/>
</dbReference>
<sequence length="598" mass="65388">MAMTTGIVPGDLGLSSARIVSPPKPSSPILSVPKRSIRRKSSFIRQPDSSEDYPSPHDSIYEAVYFSGTNSDSSGNRIELIDIPPRRSNTVIRTVNNDENRRLSDVPASMGDLRAPPPIDEIEIRYGWGTPLETITEQKSFTTLRSTRTTRTTSRTRAKSADDVPSIPFLGHRDSFSLVRSPRRKASFSYDDIAKVQQSYHEACATIEREIFKLPINEVYAEPKEPIRAPPERPPTPDGMPSWTAAQNAPRPTLTRPHQNVFQRFFGLPASTTGITFSTRIPQPNTQPRGRAVSAPVRGRMAPRFRPPRSAYGPIDQHPFANAPIAQVKSTNQAGPTQPTQASGSGTTSAMTRPKKQKRKLQRVRFTPSATARDSEIMSLQAAIESTSTLAIHPLSPMPPIQASPINVEPSPKVCPHRRRGRETLQGLATNTEPQRSAPAGGQLLQASSAIPGTSVPVATVTPVPSLTASFTSNSRASLRASALAATSTQSLVTDDPNPSRTTSFGSSAYLMSGGLRSPSRSTVQRTATPQTTGPEHVEPFCWKCAADGFYGMRMLFNGPLDSWDSWICICIDFAYINQRYDQLSKLVILLMRDSSRN</sequence>
<feature type="region of interest" description="Disordered" evidence="1">
    <location>
        <begin position="398"/>
        <end position="418"/>
    </location>
</feature>
<evidence type="ECO:0000256" key="1">
    <source>
        <dbReference type="SAM" id="MobiDB-lite"/>
    </source>
</evidence>
<evidence type="ECO:0000313" key="2">
    <source>
        <dbReference type="EMBL" id="CZR58293.1"/>
    </source>
</evidence>
<feature type="compositionally biased region" description="Polar residues" evidence="1">
    <location>
        <begin position="330"/>
        <end position="351"/>
    </location>
</feature>
<feature type="compositionally biased region" description="Polar residues" evidence="1">
    <location>
        <begin position="277"/>
        <end position="288"/>
    </location>
</feature>
<gene>
    <name evidence="2" type="ORF">PAC_08185</name>
</gene>
<feature type="region of interest" description="Disordered" evidence="1">
    <location>
        <begin position="487"/>
        <end position="506"/>
    </location>
</feature>
<feature type="region of interest" description="Disordered" evidence="1">
    <location>
        <begin position="330"/>
        <end position="375"/>
    </location>
</feature>
<proteinExistence type="predicted"/>
<reference evidence="2 3" key="1">
    <citation type="submission" date="2016-03" db="EMBL/GenBank/DDBJ databases">
        <authorList>
            <person name="Ploux O."/>
        </authorList>
    </citation>
    <scope>NUCLEOTIDE SEQUENCE [LARGE SCALE GENOMIC DNA]</scope>
    <source>
        <strain evidence="2 3">UAMH 11012</strain>
    </source>
</reference>
<protein>
    <submittedName>
        <fullName evidence="2">Uncharacterized protein</fullName>
    </submittedName>
</protein>
<evidence type="ECO:0000313" key="3">
    <source>
        <dbReference type="Proteomes" id="UP000184330"/>
    </source>
</evidence>